<comment type="caution">
    <text evidence="1">The sequence shown here is derived from an EMBL/GenBank/DDBJ whole genome shotgun (WGS) entry which is preliminary data.</text>
</comment>
<proteinExistence type="predicted"/>
<dbReference type="EMBL" id="CANTFL010000873">
    <property type="protein sequence ID" value="CAI5728364.1"/>
    <property type="molecule type" value="Genomic_DNA"/>
</dbReference>
<evidence type="ECO:0000313" key="1">
    <source>
        <dbReference type="EMBL" id="CAI5728364.1"/>
    </source>
</evidence>
<evidence type="ECO:0008006" key="3">
    <source>
        <dbReference type="Google" id="ProtNLM"/>
    </source>
</evidence>
<evidence type="ECO:0000313" key="2">
    <source>
        <dbReference type="Proteomes" id="UP001162031"/>
    </source>
</evidence>
<protein>
    <recommendedName>
        <fullName evidence="3">CCT domain-containing protein</fullName>
    </recommendedName>
</protein>
<name>A0AAV0TWP4_HYABA</name>
<accession>A0AAV0TWP4</accession>
<dbReference type="Proteomes" id="UP001162031">
    <property type="component" value="Unassembled WGS sequence"/>
</dbReference>
<dbReference type="AlphaFoldDB" id="A0AAV0TWP4"/>
<gene>
    <name evidence="1" type="ORF">HBR001_LOCUS4308</name>
</gene>
<keyword evidence="2" id="KW-1185">Reference proteome</keyword>
<reference evidence="1" key="1">
    <citation type="submission" date="2022-12" db="EMBL/GenBank/DDBJ databases">
        <authorList>
            <person name="Webb A."/>
        </authorList>
    </citation>
    <scope>NUCLEOTIDE SEQUENCE</scope>
    <source>
        <strain evidence="1">Hp1</strain>
    </source>
</reference>
<organism evidence="1 2">
    <name type="scientific">Hyaloperonospora brassicae</name>
    <name type="common">Brassica downy mildew</name>
    <name type="synonym">Peronospora brassicae</name>
    <dbReference type="NCBI Taxonomy" id="162125"/>
    <lineage>
        <taxon>Eukaryota</taxon>
        <taxon>Sar</taxon>
        <taxon>Stramenopiles</taxon>
        <taxon>Oomycota</taxon>
        <taxon>Peronosporomycetes</taxon>
        <taxon>Peronosporales</taxon>
        <taxon>Peronosporaceae</taxon>
        <taxon>Hyaloperonospora</taxon>
    </lineage>
</organism>
<sequence length="316" mass="34100">MGVWMPIDRALWPLPCSTSCEKKKKEERKMERRMEAVRFLQAERADCAGSTRHDAVWTAALWRRGDRDAVDVEASGRTGCLGRSGCDTGSAVRSMTPEEIVSMLLEDAVDEHEAEEVAAIVSGPVAGSWNDAVVQSLAACGGTGAHDVDVGLLMDTSSAGNREHVADGRATCDWIDALEVDNMPLLLSELELAQRIPPATTTTHAAASAASNVDARVFVPAFRVQIEGGYQSRRHRPVVGPDSTDLLVGPPGVMSSLLVGKERVGRSKCKRPLVATQVVDPLVSHARRASAAKRQRVKGRFVRDAHTFVSITALQR</sequence>